<dbReference type="InterPro" id="IPR040764">
    <property type="entry name" value="CvfB_WH"/>
</dbReference>
<dbReference type="InterPro" id="IPR012340">
    <property type="entry name" value="NA-bd_OB-fold"/>
</dbReference>
<dbReference type="InterPro" id="IPR048588">
    <property type="entry name" value="CvfB_S1_2nd"/>
</dbReference>
<dbReference type="SMART" id="SM00316">
    <property type="entry name" value="S1"/>
    <property type="match status" value="3"/>
</dbReference>
<dbReference type="Pfam" id="PF21543">
    <property type="entry name" value="CvfB_2nd"/>
    <property type="match status" value="1"/>
</dbReference>
<dbReference type="AlphaFoldDB" id="A0A917ASZ5"/>
<dbReference type="InterPro" id="IPR048587">
    <property type="entry name" value="CvfB_S1_3rd"/>
</dbReference>
<dbReference type="PROSITE" id="PS50126">
    <property type="entry name" value="S1"/>
    <property type="match status" value="1"/>
</dbReference>
<protein>
    <recommendedName>
        <fullName evidence="2">S1 motif domain-containing protein</fullName>
    </recommendedName>
</protein>
<organism evidence="3 4">
    <name type="scientific">Priestia taiwanensis</name>
    <dbReference type="NCBI Taxonomy" id="1347902"/>
    <lineage>
        <taxon>Bacteria</taxon>
        <taxon>Bacillati</taxon>
        <taxon>Bacillota</taxon>
        <taxon>Bacilli</taxon>
        <taxon>Bacillales</taxon>
        <taxon>Bacillaceae</taxon>
        <taxon>Priestia</taxon>
    </lineage>
</organism>
<dbReference type="GO" id="GO:0003676">
    <property type="term" value="F:nucleic acid binding"/>
    <property type="evidence" value="ECO:0007669"/>
    <property type="project" value="InterPro"/>
</dbReference>
<dbReference type="Pfam" id="PF21191">
    <property type="entry name" value="CvfB_1st"/>
    <property type="match status" value="1"/>
</dbReference>
<dbReference type="InterPro" id="IPR003029">
    <property type="entry name" value="S1_domain"/>
</dbReference>
<dbReference type="PIRSF" id="PIRSF012524">
    <property type="entry name" value="YitL_S1"/>
    <property type="match status" value="1"/>
</dbReference>
<evidence type="ECO:0000259" key="2">
    <source>
        <dbReference type="PROSITE" id="PS50126"/>
    </source>
</evidence>
<dbReference type="InterPro" id="IPR014464">
    <property type="entry name" value="CvfB_fam"/>
</dbReference>
<comment type="similarity">
    <text evidence="1">Belongs to the CvfB family.</text>
</comment>
<dbReference type="EMBL" id="BMFK01000001">
    <property type="protein sequence ID" value="GGE72376.1"/>
    <property type="molecule type" value="Genomic_DNA"/>
</dbReference>
<comment type="caution">
    <text evidence="3">The sequence shown here is derived from an EMBL/GenBank/DDBJ whole genome shotgun (WGS) entry which is preliminary data.</text>
</comment>
<reference evidence="3" key="1">
    <citation type="journal article" date="2014" name="Int. J. Syst. Evol. Microbiol.">
        <title>Complete genome sequence of Corynebacterium casei LMG S-19264T (=DSM 44701T), isolated from a smear-ripened cheese.</title>
        <authorList>
            <consortium name="US DOE Joint Genome Institute (JGI-PGF)"/>
            <person name="Walter F."/>
            <person name="Albersmeier A."/>
            <person name="Kalinowski J."/>
            <person name="Ruckert C."/>
        </authorList>
    </citation>
    <scope>NUCLEOTIDE SEQUENCE</scope>
    <source>
        <strain evidence="3">CGMCC 1.12698</strain>
    </source>
</reference>
<dbReference type="RefSeq" id="WP_188388473.1">
    <property type="nucleotide sequence ID" value="NZ_BMFK01000001.1"/>
</dbReference>
<reference evidence="3" key="2">
    <citation type="submission" date="2020-09" db="EMBL/GenBank/DDBJ databases">
        <authorList>
            <person name="Sun Q."/>
            <person name="Zhou Y."/>
        </authorList>
    </citation>
    <scope>NUCLEOTIDE SEQUENCE</scope>
    <source>
        <strain evidence="3">CGMCC 1.12698</strain>
    </source>
</reference>
<evidence type="ECO:0000313" key="4">
    <source>
        <dbReference type="Proteomes" id="UP000605259"/>
    </source>
</evidence>
<keyword evidence="4" id="KW-1185">Reference proteome</keyword>
<name>A0A917ASZ5_9BACI</name>
<dbReference type="PANTHER" id="PTHR37296">
    <property type="entry name" value="CONSERVED VIRULENCE FACTOR B"/>
    <property type="match status" value="1"/>
</dbReference>
<proteinExistence type="inferred from homology"/>
<dbReference type="Gene3D" id="1.10.10.10">
    <property type="entry name" value="Winged helix-like DNA-binding domain superfamily/Winged helix DNA-binding domain"/>
    <property type="match status" value="1"/>
</dbReference>
<evidence type="ECO:0000313" key="3">
    <source>
        <dbReference type="EMBL" id="GGE72376.1"/>
    </source>
</evidence>
<dbReference type="InterPro" id="IPR036388">
    <property type="entry name" value="WH-like_DNA-bd_sf"/>
</dbReference>
<sequence>MNFQAGEKLTLPVSRITDIGYMLGDEHEEVFMHKNETEEELFEGQEVDVFLYHDHSGRLAATAYVPNIGINELDWVVVTDVKPDLGVFVDIGVSKDVLIGRSDLPAHEEVWPEVGDELYCRLKRTSAGRLIGKLASTDNMKDISTAATPSMHNKNVSGRIYRTLYVGSYILTDERFLGFIHDSERQEEPRLGQRVTGRIIDVKENGEINVSLRPRKQEGQDEDAQVIYEYMESRGGAMPFWDKSHPEDIKNRFNLSKAAFKRAMGKLLKEGKVYQEEGWTYFKKGE</sequence>
<accession>A0A917ASZ5</accession>
<dbReference type="PANTHER" id="PTHR37296:SF1">
    <property type="entry name" value="CONSERVED VIRULENCE FACTOR B"/>
    <property type="match status" value="1"/>
</dbReference>
<gene>
    <name evidence="3" type="ORF">GCM10007140_22870</name>
</gene>
<dbReference type="Gene3D" id="2.40.50.140">
    <property type="entry name" value="Nucleic acid-binding proteins"/>
    <property type="match status" value="2"/>
</dbReference>
<dbReference type="Pfam" id="PF13509">
    <property type="entry name" value="S1_2"/>
    <property type="match status" value="1"/>
</dbReference>
<dbReference type="Pfam" id="PF17783">
    <property type="entry name" value="WHD_CvfB"/>
    <property type="match status" value="1"/>
</dbReference>
<feature type="domain" description="S1 motif" evidence="2">
    <location>
        <begin position="153"/>
        <end position="213"/>
    </location>
</feature>
<dbReference type="InterPro" id="IPR039566">
    <property type="entry name" value="CvfB_S1_st"/>
</dbReference>
<dbReference type="Proteomes" id="UP000605259">
    <property type="component" value="Unassembled WGS sequence"/>
</dbReference>
<evidence type="ECO:0000256" key="1">
    <source>
        <dbReference type="PIRNR" id="PIRNR012524"/>
    </source>
</evidence>